<organism evidence="2 3">
    <name type="scientific">Faecalicatena acetigenes</name>
    <dbReference type="NCBI Taxonomy" id="2981790"/>
    <lineage>
        <taxon>Bacteria</taxon>
        <taxon>Bacillati</taxon>
        <taxon>Bacillota</taxon>
        <taxon>Clostridia</taxon>
        <taxon>Lachnospirales</taxon>
        <taxon>Lachnospiraceae</taxon>
        <taxon>Faecalicatena</taxon>
    </lineage>
</organism>
<feature type="chain" id="PRO_5045956889" description="BMP family ABC transporter substrate-binding protein" evidence="1">
    <location>
        <begin position="21"/>
        <end position="67"/>
    </location>
</feature>
<keyword evidence="3" id="KW-1185">Reference proteome</keyword>
<name>A0ABT2T718_9FIRM</name>
<dbReference type="PROSITE" id="PS51257">
    <property type="entry name" value="PROKAR_LIPOPROTEIN"/>
    <property type="match status" value="1"/>
</dbReference>
<feature type="signal peptide" evidence="1">
    <location>
        <begin position="1"/>
        <end position="20"/>
    </location>
</feature>
<dbReference type="EMBL" id="JAOQJX010000001">
    <property type="protein sequence ID" value="MCU6746068.1"/>
    <property type="molecule type" value="Genomic_DNA"/>
</dbReference>
<evidence type="ECO:0000256" key="1">
    <source>
        <dbReference type="SAM" id="SignalP"/>
    </source>
</evidence>
<keyword evidence="1" id="KW-0732">Signal</keyword>
<evidence type="ECO:0000313" key="3">
    <source>
        <dbReference type="Proteomes" id="UP001652394"/>
    </source>
</evidence>
<reference evidence="2 3" key="1">
    <citation type="journal article" date="2021" name="ISME Commun">
        <title>Automated analysis of genomic sequences facilitates high-throughput and comprehensive description of bacteria.</title>
        <authorList>
            <person name="Hitch T.C.A."/>
        </authorList>
    </citation>
    <scope>NUCLEOTIDE SEQUENCE [LARGE SCALE GENOMIC DNA]</scope>
    <source>
        <strain evidence="2 3">H2_18</strain>
    </source>
</reference>
<proteinExistence type="predicted"/>
<accession>A0ABT2T718</accession>
<dbReference type="RefSeq" id="WP_267303939.1">
    <property type="nucleotide sequence ID" value="NZ_JAOQJX010000001.1"/>
</dbReference>
<protein>
    <recommendedName>
        <fullName evidence="4">BMP family ABC transporter substrate-binding protein</fullName>
    </recommendedName>
</protein>
<evidence type="ECO:0000313" key="2">
    <source>
        <dbReference type="EMBL" id="MCU6746068.1"/>
    </source>
</evidence>
<gene>
    <name evidence="2" type="ORF">OCV51_00070</name>
</gene>
<dbReference type="Proteomes" id="UP001652394">
    <property type="component" value="Unassembled WGS sequence"/>
</dbReference>
<sequence length="67" mass="6979">MKKKVLSMLLTAALVMSMVAGCGGGKDKADQGSDKADNGEKQYKVALVVNQKFGDKASMDDLAKGAD</sequence>
<evidence type="ECO:0008006" key="4">
    <source>
        <dbReference type="Google" id="ProtNLM"/>
    </source>
</evidence>
<comment type="caution">
    <text evidence="2">The sequence shown here is derived from an EMBL/GenBank/DDBJ whole genome shotgun (WGS) entry which is preliminary data.</text>
</comment>